<dbReference type="Gene3D" id="3.40.50.2300">
    <property type="match status" value="2"/>
</dbReference>
<evidence type="ECO:0000256" key="3">
    <source>
        <dbReference type="ARBA" id="ARBA00034247"/>
    </source>
</evidence>
<dbReference type="AlphaFoldDB" id="A0A1B3BAE3"/>
<feature type="modified residue" description="4-aspartylphosphate" evidence="4">
    <location>
        <position position="177"/>
    </location>
</feature>
<gene>
    <name evidence="7" type="ORF">KS2013_1061</name>
</gene>
<keyword evidence="4" id="KW-0597">Phosphoprotein</keyword>
<sequence>MKKIIIVDDSKFFCALIEKQIIDNTPFGVVTCNSLDEARIILSRIDKNTIHACLVSYRLRESNDGESVDLFRKHKVPTMVLISDITAKLRTHFWRLKIIDYFIKNDKHVAHEIVETIKRLDRNPNNKIVIVDDSKTSAKVLESLLQVHQYQLIHFTSPKDAFDYVKYHQDVKMVITDFHMPGMDGCELTRKLRRIYSKQELAILGVSGAGQSLMAATFLKHGADDFIIKQSFLAEEFYLRVNSYMDRLNTYQELATAASNDYLTGIPNRRHFFDVTDTMHDSMVRQNAAVTCAMIDIDKFKDVNDSYGHTVGDAVLREVAKILKKSVRKSDIVARFGGEEFCMYMTGMPAEHANMYFEKLRQKISETIIRAEDYTLQVTVSIGINSTLERDLGSMIEEADRRLYQAKESGRNRVITGRVAQSAN</sequence>
<keyword evidence="8" id="KW-1185">Reference proteome</keyword>
<dbReference type="SUPFAM" id="SSF55073">
    <property type="entry name" value="Nucleotide cyclase"/>
    <property type="match status" value="1"/>
</dbReference>
<dbReference type="OrthoDB" id="9812260at2"/>
<dbReference type="GO" id="GO:0000160">
    <property type="term" value="P:phosphorelay signal transduction system"/>
    <property type="evidence" value="ECO:0007669"/>
    <property type="project" value="InterPro"/>
</dbReference>
<dbReference type="GO" id="GO:0043709">
    <property type="term" value="P:cell adhesion involved in single-species biofilm formation"/>
    <property type="evidence" value="ECO:0007669"/>
    <property type="project" value="TreeGrafter"/>
</dbReference>
<dbReference type="EMBL" id="CP012418">
    <property type="protein sequence ID" value="AOE49781.1"/>
    <property type="molecule type" value="Genomic_DNA"/>
</dbReference>
<dbReference type="PROSITE" id="PS50887">
    <property type="entry name" value="GGDEF"/>
    <property type="match status" value="1"/>
</dbReference>
<organism evidence="7 8">
    <name type="scientific">Kangiella sediminilitoris</name>
    <dbReference type="NCBI Taxonomy" id="1144748"/>
    <lineage>
        <taxon>Bacteria</taxon>
        <taxon>Pseudomonadati</taxon>
        <taxon>Pseudomonadota</taxon>
        <taxon>Gammaproteobacteria</taxon>
        <taxon>Kangiellales</taxon>
        <taxon>Kangiellaceae</taxon>
        <taxon>Kangiella</taxon>
    </lineage>
</organism>
<evidence type="ECO:0000256" key="1">
    <source>
        <dbReference type="ARBA" id="ARBA00001946"/>
    </source>
</evidence>
<dbReference type="PANTHER" id="PTHR45138">
    <property type="entry name" value="REGULATORY COMPONENTS OF SENSORY TRANSDUCTION SYSTEM"/>
    <property type="match status" value="1"/>
</dbReference>
<comment type="catalytic activity">
    <reaction evidence="3">
        <text>2 GTP = 3',3'-c-di-GMP + 2 diphosphate</text>
        <dbReference type="Rhea" id="RHEA:24898"/>
        <dbReference type="ChEBI" id="CHEBI:33019"/>
        <dbReference type="ChEBI" id="CHEBI:37565"/>
        <dbReference type="ChEBI" id="CHEBI:58805"/>
        <dbReference type="EC" id="2.7.7.65"/>
    </reaction>
</comment>
<feature type="domain" description="GGDEF" evidence="6">
    <location>
        <begin position="288"/>
        <end position="419"/>
    </location>
</feature>
<dbReference type="InterPro" id="IPR001789">
    <property type="entry name" value="Sig_transdc_resp-reg_receiver"/>
</dbReference>
<dbReference type="InterPro" id="IPR011006">
    <property type="entry name" value="CheY-like_superfamily"/>
</dbReference>
<dbReference type="FunFam" id="3.30.70.270:FF:000001">
    <property type="entry name" value="Diguanylate cyclase domain protein"/>
    <property type="match status" value="1"/>
</dbReference>
<name>A0A1B3BAE3_9GAMM</name>
<evidence type="ECO:0000313" key="8">
    <source>
        <dbReference type="Proteomes" id="UP000094147"/>
    </source>
</evidence>
<dbReference type="NCBIfam" id="TIGR00254">
    <property type="entry name" value="GGDEF"/>
    <property type="match status" value="1"/>
</dbReference>
<dbReference type="CDD" id="cd01949">
    <property type="entry name" value="GGDEF"/>
    <property type="match status" value="1"/>
</dbReference>
<evidence type="ECO:0000256" key="2">
    <source>
        <dbReference type="ARBA" id="ARBA00012528"/>
    </source>
</evidence>
<reference evidence="8" key="1">
    <citation type="submission" date="2015-08" db="EMBL/GenBank/DDBJ databases">
        <authorList>
            <person name="Kim K.M."/>
        </authorList>
    </citation>
    <scope>NUCLEOTIDE SEQUENCE [LARGE SCALE GENOMIC DNA]</scope>
    <source>
        <strain evidence="8">KCTC 23892</strain>
    </source>
</reference>
<dbReference type="InterPro" id="IPR050469">
    <property type="entry name" value="Diguanylate_Cyclase"/>
</dbReference>
<dbReference type="Gene3D" id="3.30.70.270">
    <property type="match status" value="1"/>
</dbReference>
<dbReference type="SMART" id="SM00267">
    <property type="entry name" value="GGDEF"/>
    <property type="match status" value="1"/>
</dbReference>
<dbReference type="PANTHER" id="PTHR45138:SF9">
    <property type="entry name" value="DIGUANYLATE CYCLASE DGCM-RELATED"/>
    <property type="match status" value="1"/>
</dbReference>
<dbReference type="GO" id="GO:1902201">
    <property type="term" value="P:negative regulation of bacterial-type flagellum-dependent cell motility"/>
    <property type="evidence" value="ECO:0007669"/>
    <property type="project" value="TreeGrafter"/>
</dbReference>
<dbReference type="GO" id="GO:0005886">
    <property type="term" value="C:plasma membrane"/>
    <property type="evidence" value="ECO:0007669"/>
    <property type="project" value="TreeGrafter"/>
</dbReference>
<dbReference type="GO" id="GO:0052621">
    <property type="term" value="F:diguanylate cyclase activity"/>
    <property type="evidence" value="ECO:0007669"/>
    <property type="project" value="UniProtKB-EC"/>
</dbReference>
<proteinExistence type="predicted"/>
<dbReference type="SUPFAM" id="SSF52172">
    <property type="entry name" value="CheY-like"/>
    <property type="match status" value="2"/>
</dbReference>
<dbReference type="RefSeq" id="WP_068990816.1">
    <property type="nucleotide sequence ID" value="NZ_CP012418.1"/>
</dbReference>
<dbReference type="InterPro" id="IPR000160">
    <property type="entry name" value="GGDEF_dom"/>
</dbReference>
<dbReference type="Proteomes" id="UP000094147">
    <property type="component" value="Chromosome"/>
</dbReference>
<evidence type="ECO:0000313" key="7">
    <source>
        <dbReference type="EMBL" id="AOE49781.1"/>
    </source>
</evidence>
<dbReference type="InterPro" id="IPR029787">
    <property type="entry name" value="Nucleotide_cyclase"/>
</dbReference>
<evidence type="ECO:0000259" key="5">
    <source>
        <dbReference type="PROSITE" id="PS50110"/>
    </source>
</evidence>
<dbReference type="InterPro" id="IPR043128">
    <property type="entry name" value="Rev_trsase/Diguanyl_cyclase"/>
</dbReference>
<dbReference type="PROSITE" id="PS50110">
    <property type="entry name" value="RESPONSE_REGULATORY"/>
    <property type="match status" value="1"/>
</dbReference>
<dbReference type="SMART" id="SM00448">
    <property type="entry name" value="REC"/>
    <property type="match status" value="1"/>
</dbReference>
<dbReference type="KEGG" id="ksd:KS2013_1061"/>
<comment type="cofactor">
    <cofactor evidence="1">
        <name>Mg(2+)</name>
        <dbReference type="ChEBI" id="CHEBI:18420"/>
    </cofactor>
</comment>
<accession>A0A1B3BAE3</accession>
<evidence type="ECO:0000259" key="6">
    <source>
        <dbReference type="PROSITE" id="PS50887"/>
    </source>
</evidence>
<dbReference type="Pfam" id="PF00072">
    <property type="entry name" value="Response_reg"/>
    <property type="match status" value="1"/>
</dbReference>
<dbReference type="EC" id="2.7.7.65" evidence="2"/>
<dbReference type="STRING" id="1144748.KS2013_1061"/>
<dbReference type="Pfam" id="PF00990">
    <property type="entry name" value="GGDEF"/>
    <property type="match status" value="1"/>
</dbReference>
<protein>
    <recommendedName>
        <fullName evidence="2">diguanylate cyclase</fullName>
        <ecNumber evidence="2">2.7.7.65</ecNumber>
    </recommendedName>
</protein>
<feature type="domain" description="Response regulatory" evidence="5">
    <location>
        <begin position="127"/>
        <end position="244"/>
    </location>
</feature>
<evidence type="ECO:0000256" key="4">
    <source>
        <dbReference type="PROSITE-ProRule" id="PRU00169"/>
    </source>
</evidence>